<dbReference type="Pfam" id="PF18296">
    <property type="entry name" value="MID_MedPIWI"/>
    <property type="match status" value="1"/>
</dbReference>
<comment type="function">
    <text evidence="9 11">Component of the SRB8-11 complex. The SRB8-11 complex is a regulatory module of the Mediator complex which is itself involved in regulation of basal and activated RNA polymerase II-dependent transcription. The SRB8-11 complex may be involved in the transcriptional repression of a subset of genes regulated by Mediator. It may inhibit the association of the Mediator complex with RNA polymerase II to form the holoenzyme complex.</text>
</comment>
<feature type="domain" description="Mediator complex subunit Med13 N-terminal" evidence="14">
    <location>
        <begin position="43"/>
        <end position="391"/>
    </location>
</feature>
<keyword evidence="17" id="KW-1185">Reference proteome</keyword>
<keyword evidence="6 11" id="KW-0010">Activator</keyword>
<feature type="compositionally biased region" description="Basic and acidic residues" evidence="12">
    <location>
        <begin position="435"/>
        <end position="444"/>
    </location>
</feature>
<evidence type="ECO:0000259" key="14">
    <source>
        <dbReference type="Pfam" id="PF11597"/>
    </source>
</evidence>
<sequence length="1523" mass="165989">MDTAEYETNALVIVSHPPFALLFLVEGPGQESQANNGTSHHQNNIASVAYALYDPVSPPLDFVGPGALELEGSLRRDGYLVHADAARRGLWCFKLNRKDIQQDTPAFAKSLESNGYSLALAEEGTFEPSSLVKNKGYGGNSVNTPSSSSSSASNPLDAAFRAPQSALLPGTAIDQESKTLAMTDNKTPTSTTVKEAHEHLVSAILSALSSAFCAKTGATPLNSRTLLLPQHLESESGFPVPVLASLRVYLTTTGALVALLNLSQVEGLVALSENTSLPPLGLTVLTAPLGLFATCQAIGDSEHSSSQSALAQSPDTQVSRLRPEKETGPWRGICAKLLQARNLHYPISGTQKWLSLQRVRRKPVEQRYDGKRTPMLNPSSSISWPSSLCFCKAFSKLSVKGNQIEPPPTYSDETYDPLSSAKSWFLGSSEREELLARKKRERDSTTAQEASLPDGQGQHANGLSPLAHHRPSNAGTIPGAMYPTPPDGVQNPIGVTPSIDGTMSSPGNNPTTTAMVDIDTTMNMPSDAFSEGWENSESKRERNGQSFESENLFGDLGPDMFGDNDITDADFSFFDEQPGGMDLTLDVVDMTNTDGLLDMTINSSEPPNAKIKPESLEPPPAYAPQTPVFAKPELKHARSSLTDQPRRQAGPDPGPQRTVVAKRQASPFNPDTVFKRIKASLDHAVQQNSKISVSQPNSIFDKVDFGPGLSMVNRKYQNDGRFSFSLDQSQEAKPFTFNAPPTTDYLQRHGKGRKGLKNPPATVGELFARMTNSQGTFSQHPSPTKVDDPSSDADEVSLVSDQDDSSYESDEPTSPLKASSFRRRRMDEDEQSLATSFREFEGFDAASPNVSVDFPRFSKSDVDLSLTKYFADPEPPTSQISLPDNDFIIAAQILTEQASTSTLGLGSDSRLSLQSSLDRRRELLSLTGRYLHDLRSVLPTWFGDAPGYLFRPFLEVQDVPLLGQPTRMQPRLPGADQVRPNNPFQIPPPRFEMRRSDTKLSVLASAVSFWESLGLGASNGSKAINAVCIFPDYEGISDDMSCFMDKMQSVYEALRLGSFSRMSASLDIPGGLLPYQLEKPSEAFYGTASILSTSLLSGLSKLSEVLSHLTVRETNFVVFFVFSASTPGPIVESCYAFHQLFERYKKLLSASRKPAENDIVLQLIPMDFVASSCSLATPSPTDYMKLALETYDRCTQFGGVMPAPSIMLEQTLPRMIDFKLSTAPSASLLHENTCMHVAYAQSVDERWITTAWTDNRGSQQMTASYCLGRKGKSICTPFSDVAQEIWDATRDIISNWKVHWRVIITKCGIMDQSEIEIWADLARAESKAHITLTVMTVDTDPSLQLVPPEVKIPSNAPAVFYTTPVSTPQASMVSPEQSGNPPTPSLRDNSTSAPTPGGNEAAQDSDAEATLTDVTDQTWGAILSHRLNNSTSLTELNPAIVSGYLVKRGGVRVEDPPAVMEVNIVHSDGNPRAYETLLREMLAYFRGLGTLARARGMLDKEVDVRPWHIAAAEKGVRTLYMLM</sequence>
<comment type="caution">
    <text evidence="16">The sequence shown here is derived from an EMBL/GenBank/DDBJ whole genome shotgun (WGS) entry which is preliminary data.</text>
</comment>
<evidence type="ECO:0000313" key="17">
    <source>
        <dbReference type="Proteomes" id="UP000829685"/>
    </source>
</evidence>
<dbReference type="InterPro" id="IPR021643">
    <property type="entry name" value="Mediator_Med13_N"/>
</dbReference>
<dbReference type="GO" id="GO:0003713">
    <property type="term" value="F:transcription coactivator activity"/>
    <property type="evidence" value="ECO:0007669"/>
    <property type="project" value="TreeGrafter"/>
</dbReference>
<evidence type="ECO:0000313" key="16">
    <source>
        <dbReference type="EMBL" id="KAI1880783.1"/>
    </source>
</evidence>
<feature type="region of interest" description="Disordered" evidence="12">
    <location>
        <begin position="1367"/>
        <end position="1410"/>
    </location>
</feature>
<feature type="region of interest" description="Disordered" evidence="12">
    <location>
        <begin position="734"/>
        <end position="761"/>
    </location>
</feature>
<keyword evidence="8 11" id="KW-0539">Nucleus</keyword>
<keyword evidence="7 11" id="KW-0804">Transcription</keyword>
<evidence type="ECO:0000256" key="2">
    <source>
        <dbReference type="ARBA" id="ARBA00009354"/>
    </source>
</evidence>
<evidence type="ECO:0000256" key="4">
    <source>
        <dbReference type="ARBA" id="ARBA00022491"/>
    </source>
</evidence>
<evidence type="ECO:0000256" key="12">
    <source>
        <dbReference type="SAM" id="MobiDB-lite"/>
    </source>
</evidence>
<feature type="region of interest" description="Disordered" evidence="12">
    <location>
        <begin position="774"/>
        <end position="827"/>
    </location>
</feature>
<evidence type="ECO:0000256" key="10">
    <source>
        <dbReference type="ARBA" id="ARBA00032008"/>
    </source>
</evidence>
<organism evidence="16 17">
    <name type="scientific">Neoarthrinium moseri</name>
    <dbReference type="NCBI Taxonomy" id="1658444"/>
    <lineage>
        <taxon>Eukaryota</taxon>
        <taxon>Fungi</taxon>
        <taxon>Dikarya</taxon>
        <taxon>Ascomycota</taxon>
        <taxon>Pezizomycotina</taxon>
        <taxon>Sordariomycetes</taxon>
        <taxon>Xylariomycetidae</taxon>
        <taxon>Amphisphaeriales</taxon>
        <taxon>Apiosporaceae</taxon>
        <taxon>Neoarthrinium</taxon>
    </lineage>
</organism>
<keyword evidence="5 11" id="KW-0805">Transcription regulation</keyword>
<dbReference type="InterPro" id="IPR051139">
    <property type="entry name" value="Mediator_complx_sub13"/>
</dbReference>
<feature type="domain" description="Mediator complex subunit Med13 C-terminal" evidence="13">
    <location>
        <begin position="1202"/>
        <end position="1512"/>
    </location>
</feature>
<name>A0A9P9WWW8_9PEZI</name>
<dbReference type="Pfam" id="PF11597">
    <property type="entry name" value="Med13_N"/>
    <property type="match status" value="1"/>
</dbReference>
<dbReference type="GO" id="GO:0016592">
    <property type="term" value="C:mediator complex"/>
    <property type="evidence" value="ECO:0007669"/>
    <property type="project" value="InterPro"/>
</dbReference>
<feature type="region of interest" description="Disordered" evidence="12">
    <location>
        <begin position="529"/>
        <end position="557"/>
    </location>
</feature>
<dbReference type="EMBL" id="JAFIMR010000002">
    <property type="protein sequence ID" value="KAI1880783.1"/>
    <property type="molecule type" value="Genomic_DNA"/>
</dbReference>
<evidence type="ECO:0000256" key="3">
    <source>
        <dbReference type="ARBA" id="ARBA00019618"/>
    </source>
</evidence>
<dbReference type="GO" id="GO:0045944">
    <property type="term" value="P:positive regulation of transcription by RNA polymerase II"/>
    <property type="evidence" value="ECO:0007669"/>
    <property type="project" value="TreeGrafter"/>
</dbReference>
<proteinExistence type="inferred from homology"/>
<dbReference type="PANTHER" id="PTHR48249:SF3">
    <property type="entry name" value="MEDIATOR OF RNA POLYMERASE II TRANSCRIPTION SUBUNIT 13"/>
    <property type="match status" value="1"/>
</dbReference>
<evidence type="ECO:0000256" key="9">
    <source>
        <dbReference type="ARBA" id="ARBA00025661"/>
    </source>
</evidence>
<evidence type="ECO:0000256" key="6">
    <source>
        <dbReference type="ARBA" id="ARBA00023159"/>
    </source>
</evidence>
<evidence type="ECO:0000256" key="5">
    <source>
        <dbReference type="ARBA" id="ARBA00023015"/>
    </source>
</evidence>
<feature type="compositionally biased region" description="Polar residues" evidence="12">
    <location>
        <begin position="304"/>
        <end position="319"/>
    </location>
</feature>
<accession>A0A9P9WWW8</accession>
<feature type="region of interest" description="Disordered" evidence="12">
    <location>
        <begin position="435"/>
        <end position="495"/>
    </location>
</feature>
<gene>
    <name evidence="16" type="ORF">JX265_001023</name>
</gene>
<feature type="compositionally biased region" description="Polar residues" evidence="12">
    <location>
        <begin position="1367"/>
        <end position="1394"/>
    </location>
</feature>
<feature type="compositionally biased region" description="Acidic residues" evidence="12">
    <location>
        <begin position="789"/>
        <end position="811"/>
    </location>
</feature>
<feature type="region of interest" description="Disordered" evidence="12">
    <location>
        <begin position="598"/>
        <end position="665"/>
    </location>
</feature>
<evidence type="ECO:0000256" key="8">
    <source>
        <dbReference type="ARBA" id="ARBA00023242"/>
    </source>
</evidence>
<evidence type="ECO:0000256" key="1">
    <source>
        <dbReference type="ARBA" id="ARBA00004123"/>
    </source>
</evidence>
<comment type="similarity">
    <text evidence="2 11">Belongs to the Mediator complex subunit 13 family.</text>
</comment>
<evidence type="ECO:0000259" key="13">
    <source>
        <dbReference type="Pfam" id="PF06333"/>
    </source>
</evidence>
<dbReference type="InterPro" id="IPR041285">
    <property type="entry name" value="MID_MedPIWI"/>
</dbReference>
<dbReference type="InterPro" id="IPR009401">
    <property type="entry name" value="Med13_C"/>
</dbReference>
<dbReference type="PANTHER" id="PTHR48249">
    <property type="entry name" value="MEDIATOR OF RNA POLYMERASE II TRANSCRIPTION SUBUNIT 13"/>
    <property type="match status" value="1"/>
</dbReference>
<keyword evidence="4 11" id="KW-0678">Repressor</keyword>
<evidence type="ECO:0000256" key="11">
    <source>
        <dbReference type="RuleBase" id="RU364134"/>
    </source>
</evidence>
<comment type="subcellular location">
    <subcellularLocation>
        <location evidence="1 11">Nucleus</location>
    </subcellularLocation>
</comment>
<dbReference type="Proteomes" id="UP000829685">
    <property type="component" value="Unassembled WGS sequence"/>
</dbReference>
<feature type="region of interest" description="Disordered" evidence="12">
    <location>
        <begin position="304"/>
        <end position="325"/>
    </location>
</feature>
<evidence type="ECO:0000259" key="15">
    <source>
        <dbReference type="Pfam" id="PF18296"/>
    </source>
</evidence>
<feature type="domain" description="MID" evidence="15">
    <location>
        <begin position="1022"/>
        <end position="1194"/>
    </location>
</feature>
<protein>
    <recommendedName>
        <fullName evidence="3 11">Mediator of RNA polymerase II transcription subunit 13</fullName>
    </recommendedName>
    <alternativeName>
        <fullName evidence="10 11">Mediator complex subunit 13</fullName>
    </alternativeName>
</protein>
<reference evidence="16" key="1">
    <citation type="submission" date="2021-03" db="EMBL/GenBank/DDBJ databases">
        <title>Revisited historic fungal species revealed as producer of novel bioactive compounds through whole genome sequencing and comparative genomics.</title>
        <authorList>
            <person name="Vignolle G.A."/>
            <person name="Hochenegger N."/>
            <person name="Mach R.L."/>
            <person name="Mach-Aigner A.R."/>
            <person name="Javad Rahimi M."/>
            <person name="Salim K.A."/>
            <person name="Chan C.M."/>
            <person name="Lim L.B.L."/>
            <person name="Cai F."/>
            <person name="Druzhinina I.S."/>
            <person name="U'Ren J.M."/>
            <person name="Derntl C."/>
        </authorList>
    </citation>
    <scope>NUCLEOTIDE SEQUENCE</scope>
    <source>
        <strain evidence="16">TUCIM 5799</strain>
    </source>
</reference>
<dbReference type="Pfam" id="PF06333">
    <property type="entry name" value="Med13_C"/>
    <property type="match status" value="1"/>
</dbReference>
<comment type="subunit">
    <text evidence="11">Component of the SRB8-11 complex, which itself associates with the Mediator complex.</text>
</comment>
<evidence type="ECO:0000256" key="7">
    <source>
        <dbReference type="ARBA" id="ARBA00023163"/>
    </source>
</evidence>